<accession>A0A0S1SQQ1</accession>
<protein>
    <submittedName>
        <fullName evidence="1">Uncharacterized protein</fullName>
    </submittedName>
</protein>
<reference evidence="2" key="1">
    <citation type="submission" date="2015-10" db="EMBL/GenBank/DDBJ databases">
        <title>Analysis of five complete genome sequences for members of the class Peribacteria in the recently recognized Peregrinibacteria bacterial phylum.</title>
        <authorList>
            <person name="Anantharaman K."/>
            <person name="Brown C.T."/>
            <person name="Burstein D."/>
            <person name="Castelle C.J."/>
            <person name="Probst A.J."/>
            <person name="Thomas B.C."/>
            <person name="Williams K.H."/>
            <person name="Banfield J.F."/>
        </authorList>
    </citation>
    <scope>NUCLEOTIDE SEQUENCE [LARGE SCALE GENOMIC DNA]</scope>
</reference>
<dbReference type="Proteomes" id="UP000069135">
    <property type="component" value="Chromosome"/>
</dbReference>
<dbReference type="KEGG" id="prf:PeribacterA2_0457"/>
<name>A0A0S1SKM5_9BACT</name>
<accession>A0A0S1SUX3</accession>
<evidence type="ECO:0000313" key="2">
    <source>
        <dbReference type="Proteomes" id="UP000069135"/>
    </source>
</evidence>
<reference evidence="1 2" key="2">
    <citation type="journal article" date="2016" name="PeerJ">
        <title>Analysis of five complete genome sequences for members of the class Peribacteria in the recently recognized Peregrinibacteria bacterial phylum.</title>
        <authorList>
            <person name="Anantharaman K."/>
            <person name="Brown C.T."/>
            <person name="Burstein D."/>
            <person name="Castelle C.J."/>
            <person name="Probst A.J."/>
            <person name="Thomas B.C."/>
            <person name="Williams K.H."/>
            <person name="Banfield J.F."/>
        </authorList>
    </citation>
    <scope>NUCLEOTIDE SEQUENCE [LARGE SCALE GENOMIC DNA]</scope>
    <source>
        <strain evidence="1">RIFOXYD1_FULL_PER-ii_59_16</strain>
    </source>
</reference>
<dbReference type="AlphaFoldDB" id="A0A0S1SKM5"/>
<sequence>MENTWGLKELTLMFLKRIRAFMPPGSIPDFEPPPLPAGLAIPKEAELKSRKHFCADAEVLTLPIVLVVPGVHIHFEAPDAKSYVPGDPAFTTPYWIGPVTVDHDHAPEIFRSGLQRRVSVIENACALCQYYWMGSLRSREPTWTAQVFFDSYRVIGKMAGSGPRHHATWAPKDQVENPQHYLCWEK</sequence>
<accession>A0A0S1SRX7</accession>
<organism evidence="1 2">
    <name type="scientific">Candidatus Peribacter riflensis</name>
    <dbReference type="NCBI Taxonomy" id="1735162"/>
    <lineage>
        <taxon>Bacteria</taxon>
        <taxon>Candidatus Peregrinibacteriota</taxon>
        <taxon>Candidatus Peribacteria</taxon>
        <taxon>Candidatus Peribacterales</taxon>
        <taxon>Candidatus Peribacteraceae</taxon>
        <taxon>Candidatus Peribacter</taxon>
    </lineage>
</organism>
<accession>A0A0S1SKM5</accession>
<accession>A0A0S1SGT2</accession>
<dbReference type="EMBL" id="CP013065">
    <property type="protein sequence ID" value="ALM13148.1"/>
    <property type="molecule type" value="Genomic_DNA"/>
</dbReference>
<gene>
    <name evidence="1" type="ORF">PeribacterD1_0457</name>
</gene>
<evidence type="ECO:0000313" key="1">
    <source>
        <dbReference type="EMBL" id="ALM13148.1"/>
    </source>
</evidence>
<proteinExistence type="predicted"/>